<reference evidence="2 3" key="1">
    <citation type="journal article" date="2012" name="J. Bacteriol.">
        <title>Draft Genome Sequence Determination for Cystic Fibrosis and Chronic Granulomatous Disease Burkholderia multivorans Isolates.</title>
        <authorList>
            <person name="Varga J.J."/>
            <person name="Losada L."/>
            <person name="Zelazny A.M."/>
            <person name="Brinkac L."/>
            <person name="Harkins D."/>
            <person name="Radune D."/>
            <person name="Hostetler J."/>
            <person name="Sampaio E.P."/>
            <person name="Ronning C.M."/>
            <person name="Nierman W.C."/>
            <person name="Greenberg D.E."/>
            <person name="Holland S.M."/>
            <person name="Goldberg J.B."/>
        </authorList>
    </citation>
    <scope>NUCLEOTIDE SEQUENCE [LARGE SCALE GENOMIC DNA]</scope>
    <source>
        <strain evidence="2 3">CGD2</strain>
    </source>
</reference>
<dbReference type="AlphaFoldDB" id="B9BLR5"/>
<dbReference type="Proteomes" id="UP000004535">
    <property type="component" value="Unassembled WGS sequence"/>
</dbReference>
<sequence>MRREACEPQQSAAGDRAERTGSLSWTGTAFLRCAAACDSGEGKPAPAKKEK</sequence>
<evidence type="ECO:0000313" key="3">
    <source>
        <dbReference type="Proteomes" id="UP000004535"/>
    </source>
</evidence>
<gene>
    <name evidence="2" type="ORF">BURMUCGD2_6023</name>
</gene>
<organism evidence="2 3">
    <name type="scientific">Burkholderia multivorans CGD2</name>
    <dbReference type="NCBI Taxonomy" id="513052"/>
    <lineage>
        <taxon>Bacteria</taxon>
        <taxon>Pseudomonadati</taxon>
        <taxon>Pseudomonadota</taxon>
        <taxon>Betaproteobacteria</taxon>
        <taxon>Burkholderiales</taxon>
        <taxon>Burkholderiaceae</taxon>
        <taxon>Burkholderia</taxon>
        <taxon>Burkholderia cepacia complex</taxon>
    </lineage>
</organism>
<evidence type="ECO:0000313" key="2">
    <source>
        <dbReference type="EMBL" id="EEE08882.1"/>
    </source>
</evidence>
<dbReference type="EMBL" id="ACFC01000002">
    <property type="protein sequence ID" value="EEE08882.1"/>
    <property type="molecule type" value="Genomic_DNA"/>
</dbReference>
<proteinExistence type="predicted"/>
<evidence type="ECO:0000256" key="1">
    <source>
        <dbReference type="SAM" id="MobiDB-lite"/>
    </source>
</evidence>
<feature type="region of interest" description="Disordered" evidence="1">
    <location>
        <begin position="1"/>
        <end position="21"/>
    </location>
</feature>
<name>B9BLR5_9BURK</name>
<protein>
    <submittedName>
        <fullName evidence="2">Uncharacterized protein</fullName>
    </submittedName>
</protein>
<comment type="caution">
    <text evidence="2">The sequence shown here is derived from an EMBL/GenBank/DDBJ whole genome shotgun (WGS) entry which is preliminary data.</text>
</comment>
<accession>B9BLR5</accession>